<evidence type="ECO:0000313" key="1">
    <source>
        <dbReference type="EMBL" id="MRH43519.1"/>
    </source>
</evidence>
<dbReference type="AlphaFoldDB" id="A0A6A8DI99"/>
<reference evidence="1" key="1">
    <citation type="submission" date="2019-11" db="EMBL/GenBank/DDBJ databases">
        <authorList>
            <person name="Li J."/>
        </authorList>
    </citation>
    <scope>NUCLEOTIDE SEQUENCE</scope>
    <source>
        <strain evidence="1">B6B</strain>
    </source>
</reference>
<name>A0A6A8DI99_9BACI</name>
<evidence type="ECO:0000313" key="2">
    <source>
        <dbReference type="Proteomes" id="UP000799092"/>
    </source>
</evidence>
<evidence type="ECO:0008006" key="3">
    <source>
        <dbReference type="Google" id="ProtNLM"/>
    </source>
</evidence>
<sequence>MKKIWCFLTLTILLVGCNNEVTEEQTTQPNEGNISEDIKYGEHMSMEKALSAVSFVPKQISKDNSPFPIKKTGASLNKTDKPSEIIELGYGGYGHSITLIVENTQELKEDTALDWDASMQYEEIALEKSKTALYAEGENSHHILWVEDGLSYFMNLSYKIRISPKPVRFSKTEIIEIVNNLE</sequence>
<gene>
    <name evidence="1" type="ORF">GH741_12600</name>
</gene>
<comment type="caution">
    <text evidence="1">The sequence shown here is derived from an EMBL/GenBank/DDBJ whole genome shotgun (WGS) entry which is preliminary data.</text>
</comment>
<dbReference type="EMBL" id="WJNG01000010">
    <property type="protein sequence ID" value="MRH43519.1"/>
    <property type="molecule type" value="Genomic_DNA"/>
</dbReference>
<accession>A0A6A8DI99</accession>
<dbReference type="Proteomes" id="UP000799092">
    <property type="component" value="Unassembled WGS sequence"/>
</dbReference>
<proteinExistence type="predicted"/>
<protein>
    <recommendedName>
        <fullName evidence="3">DUF4367 domain-containing protein</fullName>
    </recommendedName>
</protein>
<organism evidence="1 2">
    <name type="scientific">Aquibacillus halophilus</name>
    <dbReference type="NCBI Taxonomy" id="930132"/>
    <lineage>
        <taxon>Bacteria</taxon>
        <taxon>Bacillati</taxon>
        <taxon>Bacillota</taxon>
        <taxon>Bacilli</taxon>
        <taxon>Bacillales</taxon>
        <taxon>Bacillaceae</taxon>
        <taxon>Aquibacillus</taxon>
    </lineage>
</organism>
<dbReference type="PROSITE" id="PS51257">
    <property type="entry name" value="PROKAR_LIPOPROTEIN"/>
    <property type="match status" value="1"/>
</dbReference>
<dbReference type="OrthoDB" id="9845356at2"/>
<keyword evidence="2" id="KW-1185">Reference proteome</keyword>
<dbReference type="RefSeq" id="WP_153737151.1">
    <property type="nucleotide sequence ID" value="NZ_WJNG01000010.1"/>
</dbReference>